<dbReference type="PANTHER" id="PTHR38937:SF2">
    <property type="entry name" value="MEMBRANE PROTEIN OF ER BODY-LIKE PROTEIN ISOFORM X1"/>
    <property type="match status" value="1"/>
</dbReference>
<feature type="transmembrane region" description="Helical" evidence="2">
    <location>
        <begin position="303"/>
        <end position="322"/>
    </location>
</feature>
<keyword evidence="2" id="KW-1133">Transmembrane helix</keyword>
<proteinExistence type="predicted"/>
<feature type="transmembrane region" description="Helical" evidence="2">
    <location>
        <begin position="269"/>
        <end position="291"/>
    </location>
</feature>
<evidence type="ECO:0008006" key="5">
    <source>
        <dbReference type="Google" id="ProtNLM"/>
    </source>
</evidence>
<evidence type="ECO:0000256" key="1">
    <source>
        <dbReference type="SAM" id="MobiDB-lite"/>
    </source>
</evidence>
<feature type="region of interest" description="Disordered" evidence="1">
    <location>
        <begin position="84"/>
        <end position="105"/>
    </location>
</feature>
<protein>
    <recommendedName>
        <fullName evidence="5">Membrane protein of ER body-like protein</fullName>
    </recommendedName>
</protein>
<feature type="transmembrane region" description="Helical" evidence="2">
    <location>
        <begin position="215"/>
        <end position="237"/>
    </location>
</feature>
<dbReference type="Gramene" id="OIW18873">
    <property type="protein sequence ID" value="OIW18873"/>
    <property type="gene ID" value="TanjilG_25316"/>
</dbReference>
<keyword evidence="4" id="KW-1185">Reference proteome</keyword>
<organism evidence="3 4">
    <name type="scientific">Lupinus angustifolius</name>
    <name type="common">Narrow-leaved blue lupine</name>
    <dbReference type="NCBI Taxonomy" id="3871"/>
    <lineage>
        <taxon>Eukaryota</taxon>
        <taxon>Viridiplantae</taxon>
        <taxon>Streptophyta</taxon>
        <taxon>Embryophyta</taxon>
        <taxon>Tracheophyta</taxon>
        <taxon>Spermatophyta</taxon>
        <taxon>Magnoliopsida</taxon>
        <taxon>eudicotyledons</taxon>
        <taxon>Gunneridae</taxon>
        <taxon>Pentapetalae</taxon>
        <taxon>rosids</taxon>
        <taxon>fabids</taxon>
        <taxon>Fabales</taxon>
        <taxon>Fabaceae</taxon>
        <taxon>Papilionoideae</taxon>
        <taxon>50 kb inversion clade</taxon>
        <taxon>genistoids sensu lato</taxon>
        <taxon>core genistoids</taxon>
        <taxon>Genisteae</taxon>
        <taxon>Lupinus</taxon>
    </lineage>
</organism>
<gene>
    <name evidence="3" type="ORF">TanjilG_25316</name>
</gene>
<dbReference type="AlphaFoldDB" id="A0A4P1RV68"/>
<dbReference type="STRING" id="3871.A0A4P1RV68"/>
<sequence>MEVIVDQWNHVENEVEEVVLQRKKGLQRRIDTIETDVEVNDPEPDQSMQVTQSGPKITTKQTLNTSDYSEAQKVSVKINDRGIGNILGNNETSSQDPKGSVETRKKHSWSNWAVIDEAHEVSIPKQHETESSSRSSDWRIIMPANNKQHEITLEVNVDGENTDLLGGPGEEPVIDENTALNKALEIVKSIVYGGLTESLASLTVVTSAASADATILSIVALALANLVGGLFIFVHNLGELKSEEPKKAENQTEAPVDRYNELLGERKNFCVHAFIAILSFIVFGLVPPLVYGFSFHENGDKDFKLAAVVSVSLLCITLLSIAKAYTQKSNTFMAYFKIVIYYVSNGAVGSVLSYLAGDLVKKLLEKVPWLEPSSNFGLQVQGMRMQKIEWSSY</sequence>
<keyword evidence="2" id="KW-0812">Transmembrane</keyword>
<name>A0A4P1RV68_LUPAN</name>
<keyword evidence="2" id="KW-0472">Membrane</keyword>
<evidence type="ECO:0000313" key="3">
    <source>
        <dbReference type="EMBL" id="OIW18873.1"/>
    </source>
</evidence>
<feature type="compositionally biased region" description="Polar residues" evidence="1">
    <location>
        <begin position="87"/>
        <end position="97"/>
    </location>
</feature>
<dbReference type="Proteomes" id="UP000188354">
    <property type="component" value="Chromosome LG01"/>
</dbReference>
<evidence type="ECO:0000256" key="2">
    <source>
        <dbReference type="SAM" id="Phobius"/>
    </source>
</evidence>
<dbReference type="PANTHER" id="PTHR38937">
    <property type="entry name" value="MEMBRANE PROTEIN OF ER BODY-LIKE PROTEIN"/>
    <property type="match status" value="1"/>
</dbReference>
<evidence type="ECO:0000313" key="4">
    <source>
        <dbReference type="Proteomes" id="UP000188354"/>
    </source>
</evidence>
<accession>A0A4P1RV68</accession>
<dbReference type="EMBL" id="CM007361">
    <property type="protein sequence ID" value="OIW18873.1"/>
    <property type="molecule type" value="Genomic_DNA"/>
</dbReference>
<reference evidence="3" key="1">
    <citation type="journal article" date="2017" name="Plant Biotechnol. J.">
        <title>A comprehensive draft genome sequence for lupin (Lupinus angustifolius), an emerging health food: insights into plant-microbe interactions and legume evolution.</title>
        <authorList>
            <person name="Hane J.K."/>
            <person name="Ming Y."/>
            <person name="Kamphuis L.G."/>
            <person name="Nelson M.N."/>
            <person name="Garg G."/>
            <person name="Atkins C.A."/>
            <person name="Bayer P.E."/>
            <person name="Bravo A."/>
            <person name="Bringans S."/>
            <person name="Cannon S."/>
            <person name="Edwards D."/>
            <person name="Foley R."/>
            <person name="Gao L.L."/>
            <person name="Harrison M.J."/>
            <person name="Huang W."/>
            <person name="Hurgobin B."/>
            <person name="Li S."/>
            <person name="Liu C.W."/>
            <person name="McGrath A."/>
            <person name="Morahan G."/>
            <person name="Murray J."/>
            <person name="Weller J."/>
            <person name="Jian J."/>
            <person name="Singh K.B."/>
        </authorList>
    </citation>
    <scope>NUCLEOTIDE SEQUENCE [LARGE SCALE GENOMIC DNA]</scope>
    <source>
        <tissue evidence="3">Whole plant</tissue>
    </source>
</reference>
<feature type="transmembrane region" description="Helical" evidence="2">
    <location>
        <begin position="334"/>
        <end position="356"/>
    </location>
</feature>
<dbReference type="InterPro" id="IPR052843">
    <property type="entry name" value="ER_body_metal_sequester"/>
</dbReference>